<sequence>MSYLRLKLPRLIHFNAEILELPSQSPDFMPLLWSADVRLLVATPAVRPVSPELLSLISHPSTFLIIQYPPDNESIIEHTLVSLARKHPELIPKITVYPVYPHKALSASDTFRISTLTTNSVDAFQRDYIESGILPIIEKIQSLVSTPDDTLERKRSSSIVTGTIEACCESIRAFRGDVRTVQNQITRLRLEVESLRQKHELEVTKGLFRLDIPVSIRRSTLKMTGVLQSISWWKLPFMVDDLSAILNDNIRHNWCPDVITCLEFHAGRLYSLREQLIFQTMANYSQLPRAFQSSVLKNTLEQYSSDLNGIGPNVLSYAVSNRIKQLSESVTRLHRQIQNALLTFFGGALGSSGAAYAAWFWQYIPGYDALGWGGLGIIVMLRFFVRNWHIIQERWWADWNRAGKGLERDINNALKTTMENRVLVVPLKAIEVLEETVQHRTASVDATEKELDDIKAGLPMFLH</sequence>
<dbReference type="EMBL" id="BPWL01000001">
    <property type="protein sequence ID" value="GJJ06396.1"/>
    <property type="molecule type" value="Genomic_DNA"/>
</dbReference>
<dbReference type="PANTHER" id="PTHR38644:SF1">
    <property type="entry name" value="EXPRESSED PROTEIN"/>
    <property type="match status" value="1"/>
</dbReference>
<keyword evidence="1" id="KW-1133">Transmembrane helix</keyword>
<reference evidence="3" key="1">
    <citation type="submission" date="2021-10" db="EMBL/GenBank/DDBJ databases">
        <title>De novo Genome Assembly of Clathrus columnatus (Basidiomycota, Fungi) Using Illumina and Nanopore Sequence Data.</title>
        <authorList>
            <person name="Ogiso-Tanaka E."/>
            <person name="Itagaki H."/>
            <person name="Hosoya T."/>
            <person name="Hosaka K."/>
        </authorList>
    </citation>
    <scope>NUCLEOTIDE SEQUENCE</scope>
    <source>
        <strain evidence="3">MO-923</strain>
    </source>
</reference>
<keyword evidence="4" id="KW-1185">Reference proteome</keyword>
<feature type="transmembrane region" description="Helical" evidence="1">
    <location>
        <begin position="341"/>
        <end position="361"/>
    </location>
</feature>
<organism evidence="3 4">
    <name type="scientific">Clathrus columnatus</name>
    <dbReference type="NCBI Taxonomy" id="1419009"/>
    <lineage>
        <taxon>Eukaryota</taxon>
        <taxon>Fungi</taxon>
        <taxon>Dikarya</taxon>
        <taxon>Basidiomycota</taxon>
        <taxon>Agaricomycotina</taxon>
        <taxon>Agaricomycetes</taxon>
        <taxon>Phallomycetidae</taxon>
        <taxon>Phallales</taxon>
        <taxon>Clathraceae</taxon>
        <taxon>Clathrus</taxon>
    </lineage>
</organism>
<feature type="transmembrane region" description="Helical" evidence="1">
    <location>
        <begin position="367"/>
        <end position="385"/>
    </location>
</feature>
<evidence type="ECO:0000313" key="4">
    <source>
        <dbReference type="Proteomes" id="UP001050691"/>
    </source>
</evidence>
<dbReference type="Proteomes" id="UP001050691">
    <property type="component" value="Unassembled WGS sequence"/>
</dbReference>
<gene>
    <name evidence="3" type="ORF">Clacol_000587</name>
</gene>
<dbReference type="AlphaFoldDB" id="A0AAV5A1D3"/>
<dbReference type="Pfam" id="PF23868">
    <property type="entry name" value="Mmc1_C"/>
    <property type="match status" value="1"/>
</dbReference>
<proteinExistence type="predicted"/>
<keyword evidence="1" id="KW-0472">Membrane</keyword>
<dbReference type="InterPro" id="IPR056196">
    <property type="entry name" value="Mmc1_C"/>
</dbReference>
<evidence type="ECO:0000259" key="2">
    <source>
        <dbReference type="Pfam" id="PF23868"/>
    </source>
</evidence>
<accession>A0AAV5A1D3</accession>
<evidence type="ECO:0000313" key="3">
    <source>
        <dbReference type="EMBL" id="GJJ06396.1"/>
    </source>
</evidence>
<dbReference type="PANTHER" id="PTHR38644">
    <property type="entry name" value="EXPRESSED PROTEIN"/>
    <property type="match status" value="1"/>
</dbReference>
<protein>
    <recommendedName>
        <fullName evidence="2">Mmc1 C-terminal domain-containing protein</fullName>
    </recommendedName>
</protein>
<evidence type="ECO:0000256" key="1">
    <source>
        <dbReference type="SAM" id="Phobius"/>
    </source>
</evidence>
<keyword evidence="1" id="KW-0812">Transmembrane</keyword>
<feature type="domain" description="Mmc1 C-terminal" evidence="2">
    <location>
        <begin position="228"/>
        <end position="397"/>
    </location>
</feature>
<comment type="caution">
    <text evidence="3">The sequence shown here is derived from an EMBL/GenBank/DDBJ whole genome shotgun (WGS) entry which is preliminary data.</text>
</comment>
<name>A0AAV5A1D3_9AGAM</name>